<dbReference type="EMBL" id="JANJQO010000746">
    <property type="protein sequence ID" value="KAJ2975113.1"/>
    <property type="molecule type" value="Genomic_DNA"/>
</dbReference>
<comment type="caution">
    <text evidence="1">The sequence shown here is derived from an EMBL/GenBank/DDBJ whole genome shotgun (WGS) entry which is preliminary data.</text>
</comment>
<proteinExistence type="predicted"/>
<reference evidence="1" key="1">
    <citation type="submission" date="2022-08" db="EMBL/GenBank/DDBJ databases">
        <title>Genome Sequence of Lecanicillium fungicola.</title>
        <authorList>
            <person name="Buettner E."/>
        </authorList>
    </citation>
    <scope>NUCLEOTIDE SEQUENCE</scope>
    <source>
        <strain evidence="1">Babe33</strain>
    </source>
</reference>
<protein>
    <submittedName>
        <fullName evidence="1">Uncharacterized protein</fullName>
    </submittedName>
</protein>
<accession>A0ACC1N8K1</accession>
<evidence type="ECO:0000313" key="1">
    <source>
        <dbReference type="EMBL" id="KAJ2975113.1"/>
    </source>
</evidence>
<evidence type="ECO:0000313" key="2">
    <source>
        <dbReference type="Proteomes" id="UP001143910"/>
    </source>
</evidence>
<sequence length="230" mass="24880">MTVTKRTGGPPIGSICVVTGGRLSQTDELFDGGEGTDERGETVPPGYSSPTELGEPSWLDADLPELLTCILLAASKWYPYDGTEYLVVEDVIDDVAELSVLNVDELEVVAAEEDESEEATLDVFTDEELLEDLLDREEVSHALVLPVALLNGNVVDAERGEEIADVVKLVDEEVDEVMARSLAKLLDVVVNTPTRLEDNVSQLELELAAAVLSGKVDDAVVVVLENKDRE</sequence>
<organism evidence="1 2">
    <name type="scientific">Zarea fungicola</name>
    <dbReference type="NCBI Taxonomy" id="93591"/>
    <lineage>
        <taxon>Eukaryota</taxon>
        <taxon>Fungi</taxon>
        <taxon>Dikarya</taxon>
        <taxon>Ascomycota</taxon>
        <taxon>Pezizomycotina</taxon>
        <taxon>Sordariomycetes</taxon>
        <taxon>Hypocreomycetidae</taxon>
        <taxon>Hypocreales</taxon>
        <taxon>Cordycipitaceae</taxon>
        <taxon>Zarea</taxon>
    </lineage>
</organism>
<gene>
    <name evidence="1" type="ORF">NQ176_g5699</name>
</gene>
<name>A0ACC1N8K1_9HYPO</name>
<keyword evidence="2" id="KW-1185">Reference proteome</keyword>
<dbReference type="Proteomes" id="UP001143910">
    <property type="component" value="Unassembled WGS sequence"/>
</dbReference>